<dbReference type="AlphaFoldDB" id="A0A5M8PIW0"/>
<feature type="region of interest" description="Disordered" evidence="1">
    <location>
        <begin position="335"/>
        <end position="368"/>
    </location>
</feature>
<evidence type="ECO:0000259" key="2">
    <source>
        <dbReference type="Pfam" id="PF22936"/>
    </source>
</evidence>
<dbReference type="OrthoDB" id="5429139at2759"/>
<protein>
    <recommendedName>
        <fullName evidence="2">Retrovirus-related Pol polyprotein from transposon TNT 1-94-like beta-barrel domain-containing protein</fullName>
    </recommendedName>
</protein>
<feature type="region of interest" description="Disordered" evidence="1">
    <location>
        <begin position="384"/>
        <end position="451"/>
    </location>
</feature>
<feature type="compositionally biased region" description="Basic residues" evidence="1">
    <location>
        <begin position="54"/>
        <end position="65"/>
    </location>
</feature>
<feature type="compositionally biased region" description="Low complexity" evidence="1">
    <location>
        <begin position="143"/>
        <end position="162"/>
    </location>
</feature>
<dbReference type="EMBL" id="VXIT01000011">
    <property type="protein sequence ID" value="KAA6409361.1"/>
    <property type="molecule type" value="Genomic_DNA"/>
</dbReference>
<evidence type="ECO:0000256" key="1">
    <source>
        <dbReference type="SAM" id="MobiDB-lite"/>
    </source>
</evidence>
<feature type="compositionally biased region" description="Polar residues" evidence="1">
    <location>
        <begin position="397"/>
        <end position="415"/>
    </location>
</feature>
<dbReference type="InterPro" id="IPR054722">
    <property type="entry name" value="PolX-like_BBD"/>
</dbReference>
<feature type="region of interest" description="Disordered" evidence="1">
    <location>
        <begin position="54"/>
        <end position="83"/>
    </location>
</feature>
<name>A0A5M8PIW0_9LECA</name>
<feature type="domain" description="Retrovirus-related Pol polyprotein from transposon TNT 1-94-like beta-barrel" evidence="2">
    <location>
        <begin position="186"/>
        <end position="264"/>
    </location>
</feature>
<evidence type="ECO:0000313" key="4">
    <source>
        <dbReference type="Proteomes" id="UP000324767"/>
    </source>
</evidence>
<organism evidence="3 4">
    <name type="scientific">Lasallia pustulata</name>
    <dbReference type="NCBI Taxonomy" id="136370"/>
    <lineage>
        <taxon>Eukaryota</taxon>
        <taxon>Fungi</taxon>
        <taxon>Dikarya</taxon>
        <taxon>Ascomycota</taxon>
        <taxon>Pezizomycotina</taxon>
        <taxon>Lecanoromycetes</taxon>
        <taxon>OSLEUM clade</taxon>
        <taxon>Umbilicariomycetidae</taxon>
        <taxon>Umbilicariales</taxon>
        <taxon>Umbilicariaceae</taxon>
        <taxon>Lasallia</taxon>
    </lineage>
</organism>
<comment type="caution">
    <text evidence="3">The sequence shown here is derived from an EMBL/GenBank/DDBJ whole genome shotgun (WGS) entry which is preliminary data.</text>
</comment>
<dbReference type="Proteomes" id="UP000324767">
    <property type="component" value="Unassembled WGS sequence"/>
</dbReference>
<gene>
    <name evidence="3" type="ORF">FRX48_06914</name>
</gene>
<dbReference type="Pfam" id="PF22936">
    <property type="entry name" value="Pol_BBD"/>
    <property type="match status" value="1"/>
</dbReference>
<sequence>MSALPAKYATTIDAIDAQLHTLNAHEKLEKLQRKEECLKAANTDDIAALAKQFNKKRNAKPKGRKFSYSSDKDIEDSDNDGGDQKKGPNCGCYLCGGLHFYQDYKYGKKFMEFVKKEKREARHCAPAHCSGQKTCGKKNKAYTADGNSGDDSSSSTSIASNDDSFDEEAQISRIDAKASKITPSSWIADLGASAHMTDNPTLFRELIEIRHRRIQVGGGEIWSDHKGVIELRLPNRESTLLEDCLLVPNLGVNLLSGVKVCEKGLRGSFNHNKEYFTKDEQRVIQAKQQGGVYVVSRIAPGYTERVFYSSAIDLDEAAAESGKDELTKAELEYKPPADPEQDLSADAPTVPINQPEEANENGGAEYYNEEGNKLQGETIMVDVPMADRNNGDGGLNNPGTAEQESVDSTAQNNVKNNEHVPLPSSRPASTEPVLPAPPTQHLAQSAPSAQAPSPYFLQKRKRSDSTPKFDHQTYKLICAHIARLEIKEDMEEYEECMLTHSLGTNIPAPQSYQEAVSHP</sequence>
<feature type="region of interest" description="Disordered" evidence="1">
    <location>
        <begin position="143"/>
        <end position="163"/>
    </location>
</feature>
<evidence type="ECO:0000313" key="3">
    <source>
        <dbReference type="EMBL" id="KAA6409361.1"/>
    </source>
</evidence>
<proteinExistence type="predicted"/>
<accession>A0A5M8PIW0</accession>
<reference evidence="3 4" key="1">
    <citation type="submission" date="2019-09" db="EMBL/GenBank/DDBJ databases">
        <title>The hologenome of the rock-dwelling lichen Lasallia pustulata.</title>
        <authorList>
            <person name="Greshake Tzovaras B."/>
            <person name="Segers F."/>
            <person name="Bicker A."/>
            <person name="Dal Grande F."/>
            <person name="Otte J."/>
            <person name="Hankeln T."/>
            <person name="Schmitt I."/>
            <person name="Ebersberger I."/>
        </authorList>
    </citation>
    <scope>NUCLEOTIDE SEQUENCE [LARGE SCALE GENOMIC DNA]</scope>
    <source>
        <strain evidence="3">A1-1</strain>
    </source>
</reference>